<accession>A0A9D2S5V9</accession>
<comment type="caution">
    <text evidence="1">The sequence shown here is derived from an EMBL/GenBank/DDBJ whole genome shotgun (WGS) entry which is preliminary data.</text>
</comment>
<reference evidence="1" key="1">
    <citation type="journal article" date="2021" name="PeerJ">
        <title>Extensive microbial diversity within the chicken gut microbiome revealed by metagenomics and culture.</title>
        <authorList>
            <person name="Gilroy R."/>
            <person name="Ravi A."/>
            <person name="Getino M."/>
            <person name="Pursley I."/>
            <person name="Horton D.L."/>
            <person name="Alikhan N.F."/>
            <person name="Baker D."/>
            <person name="Gharbi K."/>
            <person name="Hall N."/>
            <person name="Watson M."/>
            <person name="Adriaenssens E.M."/>
            <person name="Foster-Nyarko E."/>
            <person name="Jarju S."/>
            <person name="Secka A."/>
            <person name="Antonio M."/>
            <person name="Oren A."/>
            <person name="Chaudhuri R.R."/>
            <person name="La Ragione R."/>
            <person name="Hildebrand F."/>
            <person name="Pallen M.J."/>
        </authorList>
    </citation>
    <scope>NUCLEOTIDE SEQUENCE</scope>
    <source>
        <strain evidence="1">CHK189-11263</strain>
    </source>
</reference>
<evidence type="ECO:0000313" key="2">
    <source>
        <dbReference type="Proteomes" id="UP000824208"/>
    </source>
</evidence>
<dbReference type="AlphaFoldDB" id="A0A9D2S5V9"/>
<proteinExistence type="predicted"/>
<reference evidence="1" key="2">
    <citation type="submission" date="2021-04" db="EMBL/GenBank/DDBJ databases">
        <authorList>
            <person name="Gilroy R."/>
        </authorList>
    </citation>
    <scope>NUCLEOTIDE SEQUENCE</scope>
    <source>
        <strain evidence="1">CHK189-11263</strain>
    </source>
</reference>
<organism evidence="1 2">
    <name type="scientific">Candidatus Flavonifractor intestinipullorum</name>
    <dbReference type="NCBI Taxonomy" id="2838587"/>
    <lineage>
        <taxon>Bacteria</taxon>
        <taxon>Bacillati</taxon>
        <taxon>Bacillota</taxon>
        <taxon>Clostridia</taxon>
        <taxon>Eubacteriales</taxon>
        <taxon>Oscillospiraceae</taxon>
        <taxon>Flavonifractor</taxon>
    </lineage>
</organism>
<name>A0A9D2S5V9_9FIRM</name>
<evidence type="ECO:0000313" key="1">
    <source>
        <dbReference type="EMBL" id="HJB57224.1"/>
    </source>
</evidence>
<sequence length="118" mass="13261">MSALILLCADHPLPGTVEPDGFSVQEHEYYREAVNDLGLMMKPCRYELNLQATEGAAAELRAYLEKHLRPGEDVELWNLWVGDGPARPSRFFGSLKDVAADTLEQLEEQSQTCLTIRI</sequence>
<gene>
    <name evidence="1" type="ORF">H9714_06700</name>
</gene>
<dbReference type="Proteomes" id="UP000824208">
    <property type="component" value="Unassembled WGS sequence"/>
</dbReference>
<dbReference type="EMBL" id="DWYC01000057">
    <property type="protein sequence ID" value="HJB57224.1"/>
    <property type="molecule type" value="Genomic_DNA"/>
</dbReference>
<protein>
    <submittedName>
        <fullName evidence="1">Uncharacterized protein</fullName>
    </submittedName>
</protein>